<protein>
    <submittedName>
        <fullName evidence="1">Uncharacterized protein</fullName>
    </submittedName>
</protein>
<reference evidence="1 2" key="1">
    <citation type="submission" date="2020-01" db="EMBL/GenBank/DDBJ databases">
        <title>Aspergillus terreus IFO 6365 whole genome shotgun sequence.</title>
        <authorList>
            <person name="Kanamasa S."/>
            <person name="Takahashi H."/>
        </authorList>
    </citation>
    <scope>NUCLEOTIDE SEQUENCE [LARGE SCALE GENOMIC DNA]</scope>
    <source>
        <strain evidence="1 2">IFO 6365</strain>
    </source>
</reference>
<comment type="caution">
    <text evidence="1">The sequence shown here is derived from an EMBL/GenBank/DDBJ whole genome shotgun (WGS) entry which is preliminary data.</text>
</comment>
<name>A0A5M3YSQ3_ASPTE</name>
<dbReference type="AlphaFoldDB" id="A0A5M3YSQ3"/>
<evidence type="ECO:0000313" key="1">
    <source>
        <dbReference type="EMBL" id="GFF15266.1"/>
    </source>
</evidence>
<proteinExistence type="predicted"/>
<sequence>MMRSTMPFFLDQNTCQTCVCRSTVTRTQRYIRSASVDIIVIVDLIEELTNSVQRSSHGDCGCLQLPEYVQTLLDTTDALFNIQDATWKKTVLGATPTPFAPVKPQVVPSPDGGSENKLRLPNITGFQHIVTVDRFILDPEERKLVLQELLRGSLLSINRIVRGLHDLVIGSGQCDSFPDKEKKRMNAQSTILLERTYSALARYGDSSGSSL</sequence>
<dbReference type="Proteomes" id="UP000452235">
    <property type="component" value="Unassembled WGS sequence"/>
</dbReference>
<organism evidence="1 2">
    <name type="scientific">Aspergillus terreus</name>
    <dbReference type="NCBI Taxonomy" id="33178"/>
    <lineage>
        <taxon>Eukaryota</taxon>
        <taxon>Fungi</taxon>
        <taxon>Dikarya</taxon>
        <taxon>Ascomycota</taxon>
        <taxon>Pezizomycotina</taxon>
        <taxon>Eurotiomycetes</taxon>
        <taxon>Eurotiomycetidae</taxon>
        <taxon>Eurotiales</taxon>
        <taxon>Aspergillaceae</taxon>
        <taxon>Aspergillus</taxon>
        <taxon>Aspergillus subgen. Circumdati</taxon>
    </lineage>
</organism>
<dbReference type="EMBL" id="BLJY01000004">
    <property type="protein sequence ID" value="GFF15266.1"/>
    <property type="molecule type" value="Genomic_DNA"/>
</dbReference>
<dbReference type="OrthoDB" id="5428982at2759"/>
<accession>A0A5M3YSQ3</accession>
<gene>
    <name evidence="1" type="ORF">ATEIFO6365_0004038500</name>
</gene>
<evidence type="ECO:0000313" key="2">
    <source>
        <dbReference type="Proteomes" id="UP000452235"/>
    </source>
</evidence>
<keyword evidence="2" id="KW-1185">Reference proteome</keyword>